<organism evidence="2 3">
    <name type="scientific">Blattamonas nauphoetae</name>
    <dbReference type="NCBI Taxonomy" id="2049346"/>
    <lineage>
        <taxon>Eukaryota</taxon>
        <taxon>Metamonada</taxon>
        <taxon>Preaxostyla</taxon>
        <taxon>Oxymonadida</taxon>
        <taxon>Blattamonas</taxon>
    </lineage>
</organism>
<dbReference type="SUPFAM" id="SSF47661">
    <property type="entry name" value="t-snare proteins"/>
    <property type="match status" value="1"/>
</dbReference>
<comment type="caution">
    <text evidence="2">The sequence shown here is derived from an EMBL/GenBank/DDBJ whole genome shotgun (WGS) entry which is preliminary data.</text>
</comment>
<evidence type="ECO:0000313" key="2">
    <source>
        <dbReference type="EMBL" id="KAK2959794.1"/>
    </source>
</evidence>
<gene>
    <name evidence="2" type="ORF">BLNAU_5283</name>
</gene>
<evidence type="ECO:0000256" key="1">
    <source>
        <dbReference type="SAM" id="MobiDB-lite"/>
    </source>
</evidence>
<dbReference type="InterPro" id="IPR010989">
    <property type="entry name" value="SNARE"/>
</dbReference>
<dbReference type="EMBL" id="JARBJD010000027">
    <property type="protein sequence ID" value="KAK2959794.1"/>
    <property type="molecule type" value="Genomic_DNA"/>
</dbReference>
<proteinExistence type="predicted"/>
<accession>A0ABQ9Y7Z2</accession>
<evidence type="ECO:0008006" key="4">
    <source>
        <dbReference type="Google" id="ProtNLM"/>
    </source>
</evidence>
<keyword evidence="3" id="KW-1185">Reference proteome</keyword>
<protein>
    <recommendedName>
        <fullName evidence="4">t-SNARE coiled-coil homology domain-containing protein</fullName>
    </recommendedName>
</protein>
<dbReference type="Proteomes" id="UP001281761">
    <property type="component" value="Unassembled WGS sequence"/>
</dbReference>
<reference evidence="2 3" key="1">
    <citation type="journal article" date="2022" name="bioRxiv">
        <title>Genomics of Preaxostyla Flagellates Illuminates Evolutionary Transitions and the Path Towards Mitochondrial Loss.</title>
        <authorList>
            <person name="Novak L.V.F."/>
            <person name="Treitli S.C."/>
            <person name="Pyrih J."/>
            <person name="Halakuc P."/>
            <person name="Pipaliya S.V."/>
            <person name="Vacek V."/>
            <person name="Brzon O."/>
            <person name="Soukal P."/>
            <person name="Eme L."/>
            <person name="Dacks J.B."/>
            <person name="Karnkowska A."/>
            <person name="Elias M."/>
            <person name="Hampl V."/>
        </authorList>
    </citation>
    <scope>NUCLEOTIDE SEQUENCE [LARGE SCALE GENOMIC DNA]</scope>
    <source>
        <strain evidence="2">NAU3</strain>
        <tissue evidence="2">Gut</tissue>
    </source>
</reference>
<feature type="region of interest" description="Disordered" evidence="1">
    <location>
        <begin position="154"/>
        <end position="175"/>
    </location>
</feature>
<sequence length="260" mass="29764">MTQSHLRCLEHVLTLQPVSLSDRSRRSGQQFLGSLNVLKRNCWKHTPNLDTHIFIHHRLCSVYSMNTSPITALSTTVDSLQTSISNLHSRTPNFTVQATSFAQQIQTATAECRKLETTFKSDNMALFSLNTISSALIDMAGVLSEKQKAFAKHDRKTTKIDSSSSIDDERIDSRKEKEEQVAQQALYYSTILEDRRDRINELYHKTVLVKELTEDMNYLLNQQTPLLQLAEDNAFHASELIRNGADELEQARKYSRFGRR</sequence>
<evidence type="ECO:0000313" key="3">
    <source>
        <dbReference type="Proteomes" id="UP001281761"/>
    </source>
</evidence>
<dbReference type="SUPFAM" id="SSF58038">
    <property type="entry name" value="SNARE fusion complex"/>
    <property type="match status" value="1"/>
</dbReference>
<name>A0ABQ9Y7Z2_9EUKA</name>
<dbReference type="Gene3D" id="1.20.5.110">
    <property type="match status" value="1"/>
</dbReference>